<dbReference type="FunFam" id="3.20.20.70:FF:000090">
    <property type="entry name" value="Nicotinate-nucleotide pyrophosphorylase [carboxylating]"/>
    <property type="match status" value="1"/>
</dbReference>
<comment type="caution">
    <text evidence="18">The sequence shown here is derived from an EMBL/GenBank/DDBJ whole genome shotgun (WGS) entry which is preliminary data.</text>
</comment>
<feature type="region of interest" description="Disordered" evidence="13">
    <location>
        <begin position="113"/>
        <end position="178"/>
    </location>
</feature>
<evidence type="ECO:0000256" key="1">
    <source>
        <dbReference type="ARBA" id="ARBA00003237"/>
    </source>
</evidence>
<evidence type="ECO:0000259" key="16">
    <source>
        <dbReference type="Pfam" id="PF02749"/>
    </source>
</evidence>
<protein>
    <recommendedName>
        <fullName evidence="6">Nicotinate-nucleotide pyrophosphorylase [carboxylating]</fullName>
        <ecNumber evidence="5">2.4.2.19</ecNumber>
    </recommendedName>
    <alternativeName>
        <fullName evidence="11">Quinolinate phosphoribosyltransferase [decarboxylating]</fullName>
    </alternativeName>
</protein>
<dbReference type="InterPro" id="IPR022412">
    <property type="entry name" value="Quinolinate_PRibosylTrfase_N"/>
</dbReference>
<feature type="domain" description="Yeast cell wall synthesis Kre9/Knh1-like N-terminal" evidence="17">
    <location>
        <begin position="27"/>
        <end position="114"/>
    </location>
</feature>
<dbReference type="PANTHER" id="PTHR32179">
    <property type="entry name" value="NICOTINATE-NUCLEOTIDE PYROPHOSPHORYLASE [CARBOXYLATING]"/>
    <property type="match status" value="1"/>
</dbReference>
<comment type="catalytic activity">
    <reaction evidence="12">
        <text>nicotinate beta-D-ribonucleotide + CO2 + diphosphate = quinolinate + 5-phospho-alpha-D-ribose 1-diphosphate + 2 H(+)</text>
        <dbReference type="Rhea" id="RHEA:12733"/>
        <dbReference type="ChEBI" id="CHEBI:15378"/>
        <dbReference type="ChEBI" id="CHEBI:16526"/>
        <dbReference type="ChEBI" id="CHEBI:29959"/>
        <dbReference type="ChEBI" id="CHEBI:33019"/>
        <dbReference type="ChEBI" id="CHEBI:57502"/>
        <dbReference type="ChEBI" id="CHEBI:58017"/>
        <dbReference type="EC" id="2.4.2.19"/>
    </reaction>
</comment>
<evidence type="ECO:0000256" key="9">
    <source>
        <dbReference type="ARBA" id="ARBA00022679"/>
    </source>
</evidence>
<name>A0AAV4ZZY8_9AGAM</name>
<evidence type="ECO:0000256" key="6">
    <source>
        <dbReference type="ARBA" id="ARBA00020990"/>
    </source>
</evidence>
<feature type="domain" description="Quinolinate phosphoribosyl transferase C-terminal" evidence="15">
    <location>
        <begin position="313"/>
        <end position="461"/>
    </location>
</feature>
<dbReference type="GO" id="GO:0034213">
    <property type="term" value="P:quinolinate catabolic process"/>
    <property type="evidence" value="ECO:0007669"/>
    <property type="project" value="TreeGrafter"/>
</dbReference>
<sequence>MSSGRLCVRVAFLLWLITSSWAIMITSPGEGTIWPSSGDHTVTWIEVDTDPTTFAITLVQLGVFKQILATDVDGTKDSITFSATLPTGSGFQVNIVKSAQEVNTILAQSPQITITSNGSTGSTTSSSSSTATGSNSPSNGTPGTTSSPSVASPSLSPTSGNSPSSTISLASAGSTGGSPAGLSPTVLTDYISHLFYKAIYMPEYAHLLPPNWKSVVTTWLAEDAPSFDYGGYVVGEVIRRAFLLGKGKNTAVLAGVPFINEIFSQLDCEIVWHMKEGETFQPIKCVATVLGKARHLLLGERVALNVLARCSGIATKSRQFRDVARENGFKGIIAGTRKTTPGFRLVEKYGMLVGGIDTHRHDLSSMIMLKDNHIWSSGSITTAIQQAREVGGFSLLLDVEVTSEAEADEAINAGADIIMLDNMEGETLVNTARALKERWAGKRKFLIETSGGIEIGNLKERAINGGYSQHKCGSPKRSAHRF</sequence>
<dbReference type="SUPFAM" id="SSF54675">
    <property type="entry name" value="Nicotinate/Quinolinate PRTase N-terminal domain-like"/>
    <property type="match status" value="1"/>
</dbReference>
<evidence type="ECO:0000256" key="13">
    <source>
        <dbReference type="SAM" id="MobiDB-lite"/>
    </source>
</evidence>
<feature type="domain" description="Quinolinate phosphoribosyl transferase N-terminal" evidence="16">
    <location>
        <begin position="248"/>
        <end position="311"/>
    </location>
</feature>
<feature type="compositionally biased region" description="Low complexity" evidence="13">
    <location>
        <begin position="115"/>
        <end position="173"/>
    </location>
</feature>
<dbReference type="InterPro" id="IPR037128">
    <property type="entry name" value="Quinolinate_PRibosylTase_N_sf"/>
</dbReference>
<evidence type="ECO:0000256" key="11">
    <source>
        <dbReference type="ARBA" id="ARBA00033102"/>
    </source>
</evidence>
<dbReference type="EC" id="2.4.2.19" evidence="5"/>
<evidence type="ECO:0000313" key="18">
    <source>
        <dbReference type="EMBL" id="GJJ07530.1"/>
    </source>
</evidence>
<dbReference type="Pfam" id="PF02749">
    <property type="entry name" value="QRPTase_N"/>
    <property type="match status" value="1"/>
</dbReference>
<dbReference type="InterPro" id="IPR004393">
    <property type="entry name" value="NadC"/>
</dbReference>
<dbReference type="PANTHER" id="PTHR32179:SF3">
    <property type="entry name" value="NICOTINATE-NUCLEOTIDE PYROPHOSPHORYLASE [CARBOXYLATING]"/>
    <property type="match status" value="1"/>
</dbReference>
<dbReference type="NCBIfam" id="TIGR00078">
    <property type="entry name" value="nadC"/>
    <property type="match status" value="1"/>
</dbReference>
<keyword evidence="8" id="KW-0328">Glycosyltransferase</keyword>
<comment type="subunit">
    <text evidence="4">Hexamer formed by 3 homodimers.</text>
</comment>
<feature type="signal peptide" evidence="14">
    <location>
        <begin position="1"/>
        <end position="22"/>
    </location>
</feature>
<dbReference type="Pfam" id="PF01729">
    <property type="entry name" value="QRPTase_C"/>
    <property type="match status" value="1"/>
</dbReference>
<evidence type="ECO:0000256" key="10">
    <source>
        <dbReference type="ARBA" id="ARBA00022729"/>
    </source>
</evidence>
<feature type="chain" id="PRO_5043360592" description="Nicotinate-nucleotide pyrophosphorylase [carboxylating]" evidence="14">
    <location>
        <begin position="23"/>
        <end position="482"/>
    </location>
</feature>
<dbReference type="CDD" id="cd01572">
    <property type="entry name" value="QPRTase"/>
    <property type="match status" value="1"/>
</dbReference>
<evidence type="ECO:0000256" key="7">
    <source>
        <dbReference type="ARBA" id="ARBA00022642"/>
    </source>
</evidence>
<dbReference type="InterPro" id="IPR036068">
    <property type="entry name" value="Nicotinate_pribotase-like_C"/>
</dbReference>
<evidence type="ECO:0000259" key="17">
    <source>
        <dbReference type="Pfam" id="PF10342"/>
    </source>
</evidence>
<gene>
    <name evidence="18" type="ORF">Clacol_001732</name>
</gene>
<evidence type="ECO:0000256" key="4">
    <source>
        <dbReference type="ARBA" id="ARBA00011218"/>
    </source>
</evidence>
<evidence type="ECO:0000256" key="12">
    <source>
        <dbReference type="ARBA" id="ARBA00047445"/>
    </source>
</evidence>
<keyword evidence="7" id="KW-0662">Pyridine nucleotide biosynthesis</keyword>
<dbReference type="GO" id="GO:0004514">
    <property type="term" value="F:nicotinate-nucleotide diphosphorylase (carboxylating) activity"/>
    <property type="evidence" value="ECO:0007669"/>
    <property type="project" value="UniProtKB-EC"/>
</dbReference>
<evidence type="ECO:0000313" key="19">
    <source>
        <dbReference type="Proteomes" id="UP001050691"/>
    </source>
</evidence>
<keyword evidence="10 14" id="KW-0732">Signal</keyword>
<comment type="similarity">
    <text evidence="3">Belongs to the NadC/ModD family.</text>
</comment>
<dbReference type="InterPro" id="IPR002638">
    <property type="entry name" value="Quinolinate_PRibosylTrfase_C"/>
</dbReference>
<dbReference type="SUPFAM" id="SSF51690">
    <property type="entry name" value="Nicotinate/Quinolinate PRTase C-terminal domain-like"/>
    <property type="match status" value="1"/>
</dbReference>
<keyword evidence="9" id="KW-0808">Transferase</keyword>
<dbReference type="InterPro" id="IPR018466">
    <property type="entry name" value="Kre9/Knh1-like_N"/>
</dbReference>
<dbReference type="Gene3D" id="3.20.20.70">
    <property type="entry name" value="Aldolase class I"/>
    <property type="match status" value="1"/>
</dbReference>
<comment type="pathway">
    <text evidence="2">Cofactor biosynthesis; NAD(+) biosynthesis; nicotinate D-ribonucleotide from quinolinate: step 1/1.</text>
</comment>
<evidence type="ECO:0000256" key="2">
    <source>
        <dbReference type="ARBA" id="ARBA00004893"/>
    </source>
</evidence>
<proteinExistence type="inferred from homology"/>
<evidence type="ECO:0000256" key="5">
    <source>
        <dbReference type="ARBA" id="ARBA00011944"/>
    </source>
</evidence>
<dbReference type="Pfam" id="PF10342">
    <property type="entry name" value="Kre9_KNH"/>
    <property type="match status" value="1"/>
</dbReference>
<evidence type="ECO:0000259" key="15">
    <source>
        <dbReference type="Pfam" id="PF01729"/>
    </source>
</evidence>
<dbReference type="EMBL" id="BPWL01000002">
    <property type="protein sequence ID" value="GJJ07530.1"/>
    <property type="molecule type" value="Genomic_DNA"/>
</dbReference>
<accession>A0AAV4ZZY8</accession>
<dbReference type="Proteomes" id="UP001050691">
    <property type="component" value="Unassembled WGS sequence"/>
</dbReference>
<comment type="function">
    <text evidence="1">Involved in the catabolism of quinolinic acid (QA).</text>
</comment>
<dbReference type="GO" id="GO:0005737">
    <property type="term" value="C:cytoplasm"/>
    <property type="evidence" value="ECO:0007669"/>
    <property type="project" value="TreeGrafter"/>
</dbReference>
<organism evidence="18 19">
    <name type="scientific">Clathrus columnatus</name>
    <dbReference type="NCBI Taxonomy" id="1419009"/>
    <lineage>
        <taxon>Eukaryota</taxon>
        <taxon>Fungi</taxon>
        <taxon>Dikarya</taxon>
        <taxon>Basidiomycota</taxon>
        <taxon>Agaricomycotina</taxon>
        <taxon>Agaricomycetes</taxon>
        <taxon>Phallomycetidae</taxon>
        <taxon>Phallales</taxon>
        <taxon>Clathraceae</taxon>
        <taxon>Clathrus</taxon>
    </lineage>
</organism>
<reference evidence="18" key="1">
    <citation type="submission" date="2021-10" db="EMBL/GenBank/DDBJ databases">
        <title>De novo Genome Assembly of Clathrus columnatus (Basidiomycota, Fungi) Using Illumina and Nanopore Sequence Data.</title>
        <authorList>
            <person name="Ogiso-Tanaka E."/>
            <person name="Itagaki H."/>
            <person name="Hosoya T."/>
            <person name="Hosaka K."/>
        </authorList>
    </citation>
    <scope>NUCLEOTIDE SEQUENCE</scope>
    <source>
        <strain evidence="18">MO-923</strain>
    </source>
</reference>
<dbReference type="AlphaFoldDB" id="A0AAV4ZZY8"/>
<dbReference type="Gene3D" id="3.90.1170.20">
    <property type="entry name" value="Quinolinate phosphoribosyl transferase, N-terminal domain"/>
    <property type="match status" value="1"/>
</dbReference>
<dbReference type="InterPro" id="IPR027277">
    <property type="entry name" value="NadC/ModD"/>
</dbReference>
<evidence type="ECO:0000256" key="3">
    <source>
        <dbReference type="ARBA" id="ARBA00009400"/>
    </source>
</evidence>
<evidence type="ECO:0000256" key="14">
    <source>
        <dbReference type="SAM" id="SignalP"/>
    </source>
</evidence>
<keyword evidence="19" id="KW-1185">Reference proteome</keyword>
<dbReference type="InterPro" id="IPR013785">
    <property type="entry name" value="Aldolase_TIM"/>
</dbReference>
<dbReference type="GO" id="GO:0009435">
    <property type="term" value="P:NAD+ biosynthetic process"/>
    <property type="evidence" value="ECO:0007669"/>
    <property type="project" value="InterPro"/>
</dbReference>
<evidence type="ECO:0000256" key="8">
    <source>
        <dbReference type="ARBA" id="ARBA00022676"/>
    </source>
</evidence>